<organism evidence="3 4">
    <name type="scientific">Gordonia amarae NBRC 15530</name>
    <dbReference type="NCBI Taxonomy" id="1075090"/>
    <lineage>
        <taxon>Bacteria</taxon>
        <taxon>Bacillati</taxon>
        <taxon>Actinomycetota</taxon>
        <taxon>Actinomycetes</taxon>
        <taxon>Mycobacteriales</taxon>
        <taxon>Gordoniaceae</taxon>
        <taxon>Gordonia</taxon>
    </lineage>
</organism>
<dbReference type="eggNOG" id="ENOG50341TF">
    <property type="taxonomic scope" value="Bacteria"/>
</dbReference>
<dbReference type="Proteomes" id="UP000006023">
    <property type="component" value="Unassembled WGS sequence"/>
</dbReference>
<gene>
    <name evidence="3" type="ORF">GOAMR_46_00450</name>
</gene>
<protein>
    <recommendedName>
        <fullName evidence="5">Mce-associated membrane protein</fullName>
    </recommendedName>
</protein>
<evidence type="ECO:0000313" key="4">
    <source>
        <dbReference type="Proteomes" id="UP000006023"/>
    </source>
</evidence>
<dbReference type="STRING" id="1075090.GOAMR_46_00450"/>
<keyword evidence="4" id="KW-1185">Reference proteome</keyword>
<proteinExistence type="predicted"/>
<dbReference type="AlphaFoldDB" id="G7GQS4"/>
<feature type="transmembrane region" description="Helical" evidence="2">
    <location>
        <begin position="128"/>
        <end position="148"/>
    </location>
</feature>
<evidence type="ECO:0000256" key="2">
    <source>
        <dbReference type="SAM" id="Phobius"/>
    </source>
</evidence>
<keyword evidence="2" id="KW-0812">Transmembrane</keyword>
<keyword evidence="2" id="KW-0472">Membrane</keyword>
<feature type="region of interest" description="Disordered" evidence="1">
    <location>
        <begin position="1"/>
        <end position="91"/>
    </location>
</feature>
<accession>G7GQS4</accession>
<feature type="compositionally biased region" description="Low complexity" evidence="1">
    <location>
        <begin position="77"/>
        <end position="86"/>
    </location>
</feature>
<evidence type="ECO:0000313" key="3">
    <source>
        <dbReference type="EMBL" id="GAB05949.1"/>
    </source>
</evidence>
<comment type="caution">
    <text evidence="3">The sequence shown here is derived from an EMBL/GenBank/DDBJ whole genome shotgun (WGS) entry which is preliminary data.</text>
</comment>
<keyword evidence="2" id="KW-1133">Transmembrane helix</keyword>
<reference evidence="3 4" key="1">
    <citation type="submission" date="2011-11" db="EMBL/GenBank/DDBJ databases">
        <title>Whole genome shotgun sequence of Gordonia amarae NBRC 15530.</title>
        <authorList>
            <person name="Takarada H."/>
            <person name="Hosoyama A."/>
            <person name="Tsuchikane K."/>
            <person name="Katsumata H."/>
            <person name="Yamazaki S."/>
            <person name="Fujita N."/>
        </authorList>
    </citation>
    <scope>NUCLEOTIDE SEQUENCE [LARGE SCALE GENOMIC DNA]</scope>
    <source>
        <strain evidence="3 4">NBRC 15530</strain>
    </source>
</reference>
<sequence length="293" mass="30171">MMATNPRSKKARPRVAGLDREGKPIAATTDTAEESVTEAPKLTKVSEPTEDTATPATEKTEAAAATATEKAEKTTAKAEAAAKTAPSAGSDPRFAVTQTAITRPLAVATKTGGTATKTGSKSSSPWKLAIGLGIAAAVFAVVAIIGALHPGASIGSDKAFIDEKATTELTGQAGQKACDVLAYNGTDFDKWAAKARSALTGRPLKEFNEYLPTQKQLIEQTKAVADCKVDGVGVMELTGSGDGAKAHVIMNLVISQSLAGQAANSGAPAVDLHMVRKGDAWLIEQLDEIRAVS</sequence>
<evidence type="ECO:0000256" key="1">
    <source>
        <dbReference type="SAM" id="MobiDB-lite"/>
    </source>
</evidence>
<feature type="compositionally biased region" description="Low complexity" evidence="1">
    <location>
        <begin position="51"/>
        <end position="68"/>
    </location>
</feature>
<dbReference type="EMBL" id="BAED01000046">
    <property type="protein sequence ID" value="GAB05949.1"/>
    <property type="molecule type" value="Genomic_DNA"/>
</dbReference>
<evidence type="ECO:0008006" key="5">
    <source>
        <dbReference type="Google" id="ProtNLM"/>
    </source>
</evidence>
<name>G7GQS4_9ACTN</name>